<accession>A0ABQ0L9Z2</accession>
<feature type="domain" description="Aldehyde dehydrogenase" evidence="2">
    <location>
        <begin position="29"/>
        <end position="172"/>
    </location>
</feature>
<proteinExistence type="inferred from homology"/>
<dbReference type="EMBL" id="DF844078">
    <property type="protein sequence ID" value="GAT47898.1"/>
    <property type="molecule type" value="Genomic_DNA"/>
</dbReference>
<evidence type="ECO:0000259" key="2">
    <source>
        <dbReference type="Pfam" id="PF00171"/>
    </source>
</evidence>
<sequence>MTTLSYQFTKGPWTGKSTFPTGIFINNEFVESDSTIDVVNPSTGQLITKISEAKPEHVDIAVKAAQHAFDTTWGLNASGETRQQLLYDLATLMERDADELAALEALDNGKTFSWARGTDVASSISTIKYYAGWASKITGSTIETDERKFAYVRKEPKGPIGAILPWNFLSFLQSLSLSSHAATATAHDGLENWPCAGRGMYRAAQAV</sequence>
<dbReference type="SUPFAM" id="SSF53720">
    <property type="entry name" value="ALDH-like"/>
    <property type="match status" value="1"/>
</dbReference>
<reference evidence="3" key="1">
    <citation type="submission" date="2014-09" db="EMBL/GenBank/DDBJ databases">
        <title>Genome sequence of the luminous mushroom Mycena chlorophos for searching fungal bioluminescence genes.</title>
        <authorList>
            <person name="Tanaka Y."/>
            <person name="Kasuga D."/>
            <person name="Oba Y."/>
            <person name="Hase S."/>
            <person name="Sato K."/>
            <person name="Oba Y."/>
            <person name="Sakakibara Y."/>
        </authorList>
    </citation>
    <scope>NUCLEOTIDE SEQUENCE</scope>
</reference>
<dbReference type="InterPro" id="IPR016161">
    <property type="entry name" value="Ald_DH/histidinol_DH"/>
</dbReference>
<dbReference type="Gene3D" id="3.40.605.10">
    <property type="entry name" value="Aldehyde Dehydrogenase, Chain A, domain 1"/>
    <property type="match status" value="1"/>
</dbReference>
<evidence type="ECO:0000256" key="1">
    <source>
        <dbReference type="ARBA" id="ARBA00009986"/>
    </source>
</evidence>
<keyword evidence="4" id="KW-1185">Reference proteome</keyword>
<dbReference type="Pfam" id="PF00171">
    <property type="entry name" value="Aldedh"/>
    <property type="match status" value="1"/>
</dbReference>
<dbReference type="InterPro" id="IPR016162">
    <property type="entry name" value="Ald_DH_N"/>
</dbReference>
<dbReference type="Proteomes" id="UP000815677">
    <property type="component" value="Unassembled WGS sequence"/>
</dbReference>
<gene>
    <name evidence="3" type="ORF">MCHLO_05339</name>
</gene>
<dbReference type="InterPro" id="IPR015590">
    <property type="entry name" value="Aldehyde_DH_dom"/>
</dbReference>
<evidence type="ECO:0000313" key="4">
    <source>
        <dbReference type="Proteomes" id="UP000815677"/>
    </source>
</evidence>
<name>A0ABQ0L9Z2_MYCCL</name>
<evidence type="ECO:0000313" key="3">
    <source>
        <dbReference type="EMBL" id="GAT47898.1"/>
    </source>
</evidence>
<protein>
    <recommendedName>
        <fullName evidence="2">Aldehyde dehydrogenase domain-containing protein</fullName>
    </recommendedName>
</protein>
<dbReference type="PANTHER" id="PTHR11699">
    <property type="entry name" value="ALDEHYDE DEHYDROGENASE-RELATED"/>
    <property type="match status" value="1"/>
</dbReference>
<organism evidence="3 4">
    <name type="scientific">Mycena chlorophos</name>
    <name type="common">Agaric fungus</name>
    <name type="synonym">Agaricus chlorophos</name>
    <dbReference type="NCBI Taxonomy" id="658473"/>
    <lineage>
        <taxon>Eukaryota</taxon>
        <taxon>Fungi</taxon>
        <taxon>Dikarya</taxon>
        <taxon>Basidiomycota</taxon>
        <taxon>Agaricomycotina</taxon>
        <taxon>Agaricomycetes</taxon>
        <taxon>Agaricomycetidae</taxon>
        <taxon>Agaricales</taxon>
        <taxon>Marasmiineae</taxon>
        <taxon>Mycenaceae</taxon>
        <taxon>Mycena</taxon>
    </lineage>
</organism>
<comment type="similarity">
    <text evidence="1">Belongs to the aldehyde dehydrogenase family.</text>
</comment>